<feature type="domain" description="F5/8 type C" evidence="2">
    <location>
        <begin position="536"/>
        <end position="690"/>
    </location>
</feature>
<dbReference type="AlphaFoldDB" id="O76470"/>
<dbReference type="PROSITE" id="PS50022">
    <property type="entry name" value="FA58C_3"/>
    <property type="match status" value="6"/>
</dbReference>
<dbReference type="Pfam" id="PF00754">
    <property type="entry name" value="F5_F8_type_C"/>
    <property type="match status" value="5"/>
</dbReference>
<dbReference type="EMBL" id="AF070482">
    <property type="protein sequence ID" value="AAC32598.2"/>
    <property type="molecule type" value="mRNA"/>
</dbReference>
<dbReference type="PANTHER" id="PTHR24543">
    <property type="entry name" value="MULTICOPPER OXIDASE-RELATED"/>
    <property type="match status" value="1"/>
</dbReference>
<feature type="domain" description="F5/8 type C" evidence="2">
    <location>
        <begin position="377"/>
        <end position="530"/>
    </location>
</feature>
<evidence type="ECO:0000313" key="3">
    <source>
        <dbReference type="EMBL" id="AAC32598.2"/>
    </source>
</evidence>
<feature type="domain" description="F5/8 type C" evidence="2">
    <location>
        <begin position="1"/>
        <end position="51"/>
    </location>
</feature>
<dbReference type="SMART" id="SM00231">
    <property type="entry name" value="FA58C"/>
    <property type="match status" value="5"/>
</dbReference>
<protein>
    <submittedName>
        <fullName evidence="3">Echinonectin</fullName>
    </submittedName>
</protein>
<dbReference type="PANTHER" id="PTHR24543:SF325">
    <property type="entry name" value="F5_8 TYPE C DOMAIN-CONTAINING PROTEIN"/>
    <property type="match status" value="1"/>
</dbReference>
<feature type="domain" description="F5/8 type C" evidence="2">
    <location>
        <begin position="58"/>
        <end position="210"/>
    </location>
</feature>
<organism evidence="3">
    <name type="scientific">Lytechinus variegatus</name>
    <name type="common">Green sea urchin</name>
    <name type="synonym">Echinus variegatus</name>
    <dbReference type="NCBI Taxonomy" id="7654"/>
    <lineage>
        <taxon>Eukaryota</taxon>
        <taxon>Metazoa</taxon>
        <taxon>Echinodermata</taxon>
        <taxon>Eleutherozoa</taxon>
        <taxon>Echinozoa</taxon>
        <taxon>Echinoidea</taxon>
        <taxon>Euechinoidea</taxon>
        <taxon>Echinacea</taxon>
        <taxon>Temnopleuroida</taxon>
        <taxon>Toxopneustidae</taxon>
        <taxon>Lytechinus</taxon>
    </lineage>
</organism>
<dbReference type="FunFam" id="2.60.120.260:FF:000016">
    <property type="entry name" value="Contactin-associated protein-like 4 isoform 1"/>
    <property type="match status" value="4"/>
</dbReference>
<dbReference type="CDD" id="cd00057">
    <property type="entry name" value="FA58C"/>
    <property type="match status" value="5"/>
</dbReference>
<reference evidence="3" key="1">
    <citation type="submission" date="1999-09" db="EMBL/GenBank/DDBJ databases">
        <title>Echinonectin.</title>
        <authorList>
            <person name="Alliegro M.C."/>
            <person name="Alliegro M.A."/>
        </authorList>
    </citation>
    <scope>NUCLEOTIDE SEQUENCE</scope>
</reference>
<keyword evidence="1" id="KW-1015">Disulfide bond</keyword>
<dbReference type="SUPFAM" id="SSF49785">
    <property type="entry name" value="Galactose-binding domain-like"/>
    <property type="match status" value="6"/>
</dbReference>
<name>O76470_LYTVA</name>
<sequence length="858" mass="94846">MMAGTEVFPGNTDRDTAVTNLFSPSIVARFIRIEPVTWSGHISLRFEILGYVTPKIEGLQIALGMKDSQIPDSAITASSEYDANHGAERARLDTVAAGGRTGAWSARTNNVDQWLQVDLNSFYMITGVITQGRQDTNQWVTTFNVSSSGDGTTWTYILDCDGEPKTFDGNVDRNSKVTTEFDRPVIGRFLRIHPTSWNNHISMRLEVLGKGPVASQRFAPMKLGMEDGGIADDQLSASTCYDSNHCVDRARLNQVAGGGKTGAWSAQVLDHSQWYQVDLEVDYELRGIVLQGRSDLNQWVTGYKVQYRPDGQSTFTDIEDDDGDAITFTGNSDRNTPVTSMFPLPVVTRYVRILPASWHGYISMRFELLGEGPINVVATPGKLGIEDGSIESTRLSASSCWDSDHCVDRSRLNQPQEGSLRGAWSALTNNENQWIQVDLLAAFEVTGVITQGRNSGNQWVESYGISYSIDGKDWILVDDCDREPKTFVANFDSDSLVENGISPPVTARFFRIHPLTWHNHISLRWELLGEGPFTLADASHILGLEDYRIPDGSITASTEFDSNHAARRARLNLPLSGALKGGWSASTLDHSQWLQVDLRGTYRVTGVITQGRSDANQWVTEYKVAHSLNGLIFDTIRAAASTQDKVFDGNSDRSTQVTNYFSPPLITRFIRILPTMWYGHISMRMELLGAGPVAAILNDPVPLGLESYVIPDSSLTASSEWNADHGAKRARLNLARVGDLRGAWSAQTNNANQWIQVDLSGTYRIISVATQGRQDVSQWVTGYKLACSTDGTTFDTVQGICTNSGADRIFTANSDRDTIVTNTLPVPQNCRYVRLMPVTWYSHISLRMELYGEGPLTV</sequence>
<feature type="domain" description="F5/8 type C" evidence="2">
    <location>
        <begin position="218"/>
        <end position="371"/>
    </location>
</feature>
<proteinExistence type="evidence at transcript level"/>
<dbReference type="Gene3D" id="2.60.120.260">
    <property type="entry name" value="Galactose-binding domain-like"/>
    <property type="match status" value="6"/>
</dbReference>
<dbReference type="InterPro" id="IPR000421">
    <property type="entry name" value="FA58C"/>
</dbReference>
<dbReference type="PROSITE" id="PS01285">
    <property type="entry name" value="FA58C_1"/>
    <property type="match status" value="4"/>
</dbReference>
<accession>O76470</accession>
<feature type="domain" description="F5/8 type C" evidence="2">
    <location>
        <begin position="698"/>
        <end position="853"/>
    </location>
</feature>
<dbReference type="OrthoDB" id="10020461at2759"/>
<evidence type="ECO:0000259" key="2">
    <source>
        <dbReference type="PROSITE" id="PS50022"/>
    </source>
</evidence>
<evidence type="ECO:0000256" key="1">
    <source>
        <dbReference type="ARBA" id="ARBA00023157"/>
    </source>
</evidence>
<dbReference type="FunFam" id="2.60.120.260:FF:000002">
    <property type="entry name" value="Coagulation factor VIII"/>
    <property type="match status" value="1"/>
</dbReference>
<dbReference type="InterPro" id="IPR008979">
    <property type="entry name" value="Galactose-bd-like_sf"/>
</dbReference>